<organism evidence="8 9">
    <name type="scientific">Vibrio marisflavi CECT 7928</name>
    <dbReference type="NCBI Taxonomy" id="634439"/>
    <lineage>
        <taxon>Bacteria</taxon>
        <taxon>Pseudomonadati</taxon>
        <taxon>Pseudomonadota</taxon>
        <taxon>Gammaproteobacteria</taxon>
        <taxon>Vibrionales</taxon>
        <taxon>Vibrionaceae</taxon>
        <taxon>Vibrio</taxon>
    </lineage>
</organism>
<evidence type="ECO:0000256" key="1">
    <source>
        <dbReference type="ARBA" id="ARBA00022500"/>
    </source>
</evidence>
<dbReference type="SMART" id="SM00283">
    <property type="entry name" value="MA"/>
    <property type="match status" value="1"/>
</dbReference>
<dbReference type="Pfam" id="PF00015">
    <property type="entry name" value="MCPsignal"/>
    <property type="match status" value="1"/>
</dbReference>
<comment type="caution">
    <text evidence="8">The sequence shown here is derived from an EMBL/GenBank/DDBJ whole genome shotgun (WGS) entry which is preliminary data.</text>
</comment>
<dbReference type="PROSITE" id="PS51753">
    <property type="entry name" value="HBM"/>
    <property type="match status" value="1"/>
</dbReference>
<evidence type="ECO:0000259" key="6">
    <source>
        <dbReference type="PROSITE" id="PS50111"/>
    </source>
</evidence>
<feature type="region of interest" description="Disordered" evidence="4">
    <location>
        <begin position="416"/>
        <end position="441"/>
    </location>
</feature>
<keyword evidence="3" id="KW-0807">Transducer</keyword>
<feature type="transmembrane region" description="Helical" evidence="5">
    <location>
        <begin position="291"/>
        <end position="312"/>
    </location>
</feature>
<dbReference type="PANTHER" id="PTHR43531">
    <property type="entry name" value="PROTEIN ICFG"/>
    <property type="match status" value="1"/>
</dbReference>
<evidence type="ECO:0008006" key="10">
    <source>
        <dbReference type="Google" id="ProtNLM"/>
    </source>
</evidence>
<dbReference type="CDD" id="cd11386">
    <property type="entry name" value="MCP_signal"/>
    <property type="match status" value="1"/>
</dbReference>
<evidence type="ECO:0000256" key="5">
    <source>
        <dbReference type="SAM" id="Phobius"/>
    </source>
</evidence>
<evidence type="ECO:0000256" key="4">
    <source>
        <dbReference type="SAM" id="MobiDB-lite"/>
    </source>
</evidence>
<dbReference type="SMART" id="SM01358">
    <property type="entry name" value="HBM"/>
    <property type="match status" value="1"/>
</dbReference>
<dbReference type="SUPFAM" id="SSF58104">
    <property type="entry name" value="Methyl-accepting chemotaxis protein (MCP) signaling domain"/>
    <property type="match status" value="1"/>
</dbReference>
<dbReference type="EMBL" id="CAKLDM010000001">
    <property type="protein sequence ID" value="CAH0537765.1"/>
    <property type="molecule type" value="Genomic_DNA"/>
</dbReference>
<dbReference type="CDD" id="cd06225">
    <property type="entry name" value="HAMP"/>
    <property type="match status" value="1"/>
</dbReference>
<evidence type="ECO:0000256" key="3">
    <source>
        <dbReference type="PROSITE-ProRule" id="PRU00284"/>
    </source>
</evidence>
<feature type="domain" description="Methyl-accepting transducer" evidence="6">
    <location>
        <begin position="415"/>
        <end position="644"/>
    </location>
</feature>
<proteinExistence type="inferred from homology"/>
<evidence type="ECO:0000259" key="7">
    <source>
        <dbReference type="PROSITE" id="PS51753"/>
    </source>
</evidence>
<dbReference type="InterPro" id="IPR024478">
    <property type="entry name" value="HlyB_4HB_MCP"/>
</dbReference>
<dbReference type="RefSeq" id="WP_237360659.1">
    <property type="nucleotide sequence ID" value="NZ_CAKLDM010000001.1"/>
</dbReference>
<evidence type="ECO:0000313" key="8">
    <source>
        <dbReference type="EMBL" id="CAH0537765.1"/>
    </source>
</evidence>
<sequence length="661" mass="72706">MLSFKKSMFLGFGSVVALLLIVGITSFYVIEQASKGFQTYRSLARTTNITGRVQANVLMMRMAVKNYIITSSDKDKQTFEAYVEKTTMFLEEALQSVKDPSRRDIMTSIKTMLNEYEDKFREVVELKKKRNDLFNNSLNIVGPAVEQKLTKIVVSANEDYDMAAAYNASLAMRNLLLARLYVLKFVESNEQSAIDRVNAEFKEMDKHLATLDYELAHPERRELLESVITESKAYRESFAAIVTAIQQRNEIIQSTLDRIGPTVASDIEKIKLSVKEEQDILGPEVQRNNEFAVWIITLLVIIAFAVAVYVAFSITRRIDRQLGGDPRDVTNIVKSVADGDLNLELPSHNVLPSSLYGSILSMVETLREKAQLAQKIAEGDLSSHVNLASERDSLGKALQHMVTNLTDVLQNVQKTGDQISSGSSDVSQSSQSLAEGATQQKESLERISVSLEELSTQTNSNATNAREANHLAEQAKGAVSRGQEHMKEMVDAMQEIKSSSQSISEFIKTIDEIAEQTNLLALNAAIEAARAGEQGRGFAVVADEVRNLASRSTAAAEETTKLIKIAEEKTINGADIAENTEAALGSIFESITDTSNLVAQIADSSKEQAQGVSEAHEAVASVDQVVQLNASASNESAKAAEELEQQAQGMRSMMEQFVFKS</sequence>
<evidence type="ECO:0000313" key="9">
    <source>
        <dbReference type="Proteomes" id="UP000838748"/>
    </source>
</evidence>
<name>A0ABN8E0H8_9VIBR</name>
<dbReference type="Proteomes" id="UP000838748">
    <property type="component" value="Unassembled WGS sequence"/>
</dbReference>
<keyword evidence="1" id="KW-0145">Chemotaxis</keyword>
<dbReference type="PROSITE" id="PS50111">
    <property type="entry name" value="CHEMOTAXIS_TRANSDUC_2"/>
    <property type="match status" value="1"/>
</dbReference>
<dbReference type="Gene3D" id="1.20.1440.210">
    <property type="match status" value="1"/>
</dbReference>
<feature type="transmembrane region" description="Helical" evidence="5">
    <location>
        <begin position="7"/>
        <end position="30"/>
    </location>
</feature>
<comment type="similarity">
    <text evidence="2">Belongs to the methyl-accepting chemotaxis (MCP) protein family.</text>
</comment>
<keyword evidence="5" id="KW-1133">Transmembrane helix</keyword>
<dbReference type="PANTHER" id="PTHR43531:SF11">
    <property type="entry name" value="METHYL-ACCEPTING CHEMOTAXIS PROTEIN 3"/>
    <property type="match status" value="1"/>
</dbReference>
<reference evidence="8" key="1">
    <citation type="submission" date="2021-11" db="EMBL/GenBank/DDBJ databases">
        <authorList>
            <person name="Rodrigo-Torres L."/>
            <person name="Arahal R. D."/>
            <person name="Lucena T."/>
        </authorList>
    </citation>
    <scope>NUCLEOTIDE SEQUENCE</scope>
    <source>
        <strain evidence="8">CECT 7928</strain>
    </source>
</reference>
<keyword evidence="9" id="KW-1185">Reference proteome</keyword>
<dbReference type="Pfam" id="PF12729">
    <property type="entry name" value="4HB_MCP_1"/>
    <property type="match status" value="1"/>
</dbReference>
<accession>A0ABN8E0H8</accession>
<keyword evidence="5" id="KW-0812">Transmembrane</keyword>
<gene>
    <name evidence="8" type="ORF">VMF7928_01318</name>
</gene>
<evidence type="ECO:0000256" key="2">
    <source>
        <dbReference type="ARBA" id="ARBA00029447"/>
    </source>
</evidence>
<dbReference type="Gene3D" id="1.10.287.950">
    <property type="entry name" value="Methyl-accepting chemotaxis protein"/>
    <property type="match status" value="1"/>
</dbReference>
<feature type="compositionally biased region" description="Low complexity" evidence="4">
    <location>
        <begin position="418"/>
        <end position="432"/>
    </location>
</feature>
<dbReference type="InterPro" id="IPR051310">
    <property type="entry name" value="MCP_chemotaxis"/>
</dbReference>
<dbReference type="InterPro" id="IPR032255">
    <property type="entry name" value="HBM"/>
</dbReference>
<protein>
    <recommendedName>
        <fullName evidence="10">Methyl-accepting chemotaxis protein</fullName>
    </recommendedName>
</protein>
<keyword evidence="5" id="KW-0472">Membrane</keyword>
<feature type="domain" description="HBM" evidence="7">
    <location>
        <begin position="42"/>
        <end position="282"/>
    </location>
</feature>
<dbReference type="InterPro" id="IPR004089">
    <property type="entry name" value="MCPsignal_dom"/>
</dbReference>